<proteinExistence type="predicted"/>
<name>A0A644SJ13_9ZZZZ</name>
<comment type="caution">
    <text evidence="1">The sequence shown here is derived from an EMBL/GenBank/DDBJ whole genome shotgun (WGS) entry which is preliminary data.</text>
</comment>
<sequence length="331" mass="38607">MKFLNFLLKLFIFLAFTSLNAQEKFLFSGEMNKKPIKVEISFKENNNASGFLQDLSIKEKFPIFIGNQNSKELSFITRQSKDKNNNILIEHCDIRLLSSKENQYFGMTNCGGEEFEITLHPNSNQKLENAKIVSAKEIPDEIFRNNKISKSEIIKAYQYKDKLGFHYTFIAKKGPEFIKTLPHEMEDSQDIELFAQSFLLNSETKNYDKEWQIYDLVNDCPLDISGDFFSEAFQITDVNQNNVSEVWILYKLGCRGGVDPLDMKIIMYENGKKYAMRGSEKIVISYNENTKNNNYTVGKYTYDEAFLNSKDQKILEFSKKLWNKYVFTPQD</sequence>
<gene>
    <name evidence="1" type="ORF">SDC9_00156</name>
</gene>
<accession>A0A644SJ13</accession>
<reference evidence="1" key="1">
    <citation type="submission" date="2019-08" db="EMBL/GenBank/DDBJ databases">
        <authorList>
            <person name="Kucharzyk K."/>
            <person name="Murdoch R.W."/>
            <person name="Higgins S."/>
            <person name="Loffler F."/>
        </authorList>
    </citation>
    <scope>NUCLEOTIDE SEQUENCE</scope>
</reference>
<organism evidence="1">
    <name type="scientific">bioreactor metagenome</name>
    <dbReference type="NCBI Taxonomy" id="1076179"/>
    <lineage>
        <taxon>unclassified sequences</taxon>
        <taxon>metagenomes</taxon>
        <taxon>ecological metagenomes</taxon>
    </lineage>
</organism>
<protein>
    <submittedName>
        <fullName evidence="1">Uncharacterized protein</fullName>
    </submittedName>
</protein>
<dbReference type="NCBIfam" id="NF046077">
    <property type="entry name" value="LPS_M949_RS01915"/>
    <property type="match status" value="1"/>
</dbReference>
<dbReference type="AlphaFoldDB" id="A0A644SJ13"/>
<dbReference type="InterPro" id="IPR058148">
    <property type="entry name" value="M949_RS01915-like_dom"/>
</dbReference>
<evidence type="ECO:0000313" key="1">
    <source>
        <dbReference type="EMBL" id="MPL54690.1"/>
    </source>
</evidence>
<dbReference type="EMBL" id="VSSQ01000001">
    <property type="protein sequence ID" value="MPL54690.1"/>
    <property type="molecule type" value="Genomic_DNA"/>
</dbReference>